<name>A0ABM9JDL6_9RALS</name>
<dbReference type="RefSeq" id="WP_428984397.1">
    <property type="nucleotide sequence ID" value="NZ_CATYWO010000003.1"/>
</dbReference>
<dbReference type="EMBL" id="CATYWO010000003">
    <property type="protein sequence ID" value="CAJ0790278.1"/>
    <property type="molecule type" value="Genomic_DNA"/>
</dbReference>
<dbReference type="Proteomes" id="UP001189616">
    <property type="component" value="Unassembled WGS sequence"/>
</dbReference>
<evidence type="ECO:0000313" key="3">
    <source>
        <dbReference type="Proteomes" id="UP001189616"/>
    </source>
</evidence>
<organism evidence="2 3">
    <name type="scientific">Ralstonia condita</name>
    <dbReference type="NCBI Taxonomy" id="3058600"/>
    <lineage>
        <taxon>Bacteria</taxon>
        <taxon>Pseudomonadati</taxon>
        <taxon>Pseudomonadota</taxon>
        <taxon>Betaproteobacteria</taxon>
        <taxon>Burkholderiales</taxon>
        <taxon>Burkholderiaceae</taxon>
        <taxon>Ralstonia</taxon>
    </lineage>
</organism>
<feature type="domain" description="Transposon Tn7 transposition protein TnsD C-terminal" evidence="1">
    <location>
        <begin position="294"/>
        <end position="367"/>
    </location>
</feature>
<dbReference type="Pfam" id="PF15978">
    <property type="entry name" value="TnsD"/>
    <property type="match status" value="1"/>
</dbReference>
<protein>
    <recommendedName>
        <fullName evidence="1">Transposon Tn7 transposition protein TnsD C-terminal domain-containing protein</fullName>
    </recommendedName>
</protein>
<evidence type="ECO:0000259" key="1">
    <source>
        <dbReference type="Pfam" id="PF15978"/>
    </source>
</evidence>
<keyword evidence="3" id="KW-1185">Reference proteome</keyword>
<accession>A0ABM9JDL6</accession>
<proteinExistence type="predicted"/>
<comment type="caution">
    <text evidence="2">The sequence shown here is derived from an EMBL/GenBank/DDBJ whole genome shotgun (WGS) entry which is preliminary data.</text>
</comment>
<sequence length="499" mass="55804">MPACRTYPCPAQWETASSLLNAAATLTDNLDAKLLNGQCFRRCSPLVYTLPCRVSRFNVAIEHAYGGEEGVLYGHTLFNYFRHGMSVDTQARANWQLIHGVRSRTSCPRLPPFVECGNRFGLQCPECSVAAHAEFGRRVSYCFHCLPFVTRCPLHGCALDCDNECSSIERLAVVSGDASTRVNSERFSIRSYQIACCQPLDGYRAALMSRLAEQGYVSDSGRIQLVHLRRDLERCFSAGFEDVRLNALIGNKNYVDLVAHGLAREERAMHPVHLTLLDMLLDASDGQSRHVSKHKSAAPKPTTVKQVDQSTRKRFAITPTLLSEKRENWLGLCKANIGLSRTQVRHRNPALWTWLYRHDRLWLSAHQFPRVPRYSGRRPTAIPPQVELLIGRHAGPKPLDAAGRARLPSMYQTRLAYGMADYVFLLSRRQLGADARTLALPAQRAAFIQQRVFDAIGGEKGGGCVTSVSMVAREAGLREASIWKHAPRALITHFLHQSV</sequence>
<dbReference type="InterPro" id="IPR032750">
    <property type="entry name" value="TnsD_C"/>
</dbReference>
<evidence type="ECO:0000313" key="2">
    <source>
        <dbReference type="EMBL" id="CAJ0790278.1"/>
    </source>
</evidence>
<gene>
    <name evidence="2" type="ORF">LMG7141_02343</name>
</gene>
<reference evidence="2 3" key="1">
    <citation type="submission" date="2023-07" db="EMBL/GenBank/DDBJ databases">
        <authorList>
            <person name="Peeters C."/>
        </authorList>
    </citation>
    <scope>NUCLEOTIDE SEQUENCE [LARGE SCALE GENOMIC DNA]</scope>
    <source>
        <strain evidence="2 3">LMG 7141</strain>
    </source>
</reference>